<evidence type="ECO:0000313" key="2">
    <source>
        <dbReference type="EMBL" id="GGO03747.1"/>
    </source>
</evidence>
<sequence length="143" mass="15920">MSDDTAADEPELGSPEQRLREARKQARIARDDLTPNTPAWHMAQATVEHAEEAMQALDGGPVPDGEDLRSDGGTMDASAEAVDRLEVTYQPPAGPRRRVRFEPRAADGGMWRYTDVWTGCRWRQEGCEPVDMIDVERGGEVIR</sequence>
<organism evidence="2 3">
    <name type="scientific">Haloarcula pellucida</name>
    <dbReference type="NCBI Taxonomy" id="1427151"/>
    <lineage>
        <taxon>Archaea</taxon>
        <taxon>Methanobacteriati</taxon>
        <taxon>Methanobacteriota</taxon>
        <taxon>Stenosarchaea group</taxon>
        <taxon>Halobacteria</taxon>
        <taxon>Halobacteriales</taxon>
        <taxon>Haloarculaceae</taxon>
        <taxon>Haloarcula</taxon>
    </lineage>
</organism>
<evidence type="ECO:0000313" key="3">
    <source>
        <dbReference type="Proteomes" id="UP000605784"/>
    </source>
</evidence>
<name>A0A830GSZ3_9EURY</name>
<dbReference type="Proteomes" id="UP000605784">
    <property type="component" value="Unassembled WGS sequence"/>
</dbReference>
<feature type="compositionally biased region" description="Basic and acidic residues" evidence="1">
    <location>
        <begin position="17"/>
        <end position="33"/>
    </location>
</feature>
<reference evidence="2" key="1">
    <citation type="journal article" date="2014" name="Int. J. Syst. Evol. Microbiol.">
        <title>Complete genome sequence of Corynebacterium casei LMG S-19264T (=DSM 44701T), isolated from a smear-ripened cheese.</title>
        <authorList>
            <consortium name="US DOE Joint Genome Institute (JGI-PGF)"/>
            <person name="Walter F."/>
            <person name="Albersmeier A."/>
            <person name="Kalinowski J."/>
            <person name="Ruckert C."/>
        </authorList>
    </citation>
    <scope>NUCLEOTIDE SEQUENCE</scope>
    <source>
        <strain evidence="2">JCM 17820</strain>
    </source>
</reference>
<reference evidence="2" key="2">
    <citation type="submission" date="2020-09" db="EMBL/GenBank/DDBJ databases">
        <authorList>
            <person name="Sun Q."/>
            <person name="Ohkuma M."/>
        </authorList>
    </citation>
    <scope>NUCLEOTIDE SEQUENCE</scope>
    <source>
        <strain evidence="2">JCM 17820</strain>
    </source>
</reference>
<dbReference type="AlphaFoldDB" id="A0A830GSZ3"/>
<feature type="compositionally biased region" description="Acidic residues" evidence="1">
    <location>
        <begin position="1"/>
        <end position="11"/>
    </location>
</feature>
<feature type="region of interest" description="Disordered" evidence="1">
    <location>
        <begin position="54"/>
        <end position="96"/>
    </location>
</feature>
<accession>A0A830GSZ3</accession>
<feature type="region of interest" description="Disordered" evidence="1">
    <location>
        <begin position="1"/>
        <end position="38"/>
    </location>
</feature>
<dbReference type="EMBL" id="BMOU01000008">
    <property type="protein sequence ID" value="GGO03747.1"/>
    <property type="molecule type" value="Genomic_DNA"/>
</dbReference>
<gene>
    <name evidence="2" type="ORF">GCM10009030_39740</name>
</gene>
<dbReference type="RefSeq" id="WP_189002100.1">
    <property type="nucleotide sequence ID" value="NZ_BMOU01000008.1"/>
</dbReference>
<protein>
    <submittedName>
        <fullName evidence="2">Uncharacterized protein</fullName>
    </submittedName>
</protein>
<keyword evidence="3" id="KW-1185">Reference proteome</keyword>
<comment type="caution">
    <text evidence="2">The sequence shown here is derived from an EMBL/GenBank/DDBJ whole genome shotgun (WGS) entry which is preliminary data.</text>
</comment>
<evidence type="ECO:0000256" key="1">
    <source>
        <dbReference type="SAM" id="MobiDB-lite"/>
    </source>
</evidence>
<proteinExistence type="predicted"/>